<dbReference type="PROSITE" id="PS51318">
    <property type="entry name" value="TAT"/>
    <property type="match status" value="1"/>
</dbReference>
<feature type="signal peptide" evidence="2">
    <location>
        <begin position="1"/>
        <end position="22"/>
    </location>
</feature>
<dbReference type="EMBL" id="JAROAV010000037">
    <property type="protein sequence ID" value="MDF8265616.1"/>
    <property type="molecule type" value="Genomic_DNA"/>
</dbReference>
<proteinExistence type="predicted"/>
<organism evidence="3 4">
    <name type="scientific">Luteipulveratus flavus</name>
    <dbReference type="NCBI Taxonomy" id="3031728"/>
    <lineage>
        <taxon>Bacteria</taxon>
        <taxon>Bacillati</taxon>
        <taxon>Actinomycetota</taxon>
        <taxon>Actinomycetes</taxon>
        <taxon>Micrococcales</taxon>
        <taxon>Dermacoccaceae</taxon>
        <taxon>Luteipulveratus</taxon>
    </lineage>
</organism>
<evidence type="ECO:0000256" key="2">
    <source>
        <dbReference type="SAM" id="SignalP"/>
    </source>
</evidence>
<evidence type="ECO:0008006" key="5">
    <source>
        <dbReference type="Google" id="ProtNLM"/>
    </source>
</evidence>
<feature type="compositionally biased region" description="Low complexity" evidence="1">
    <location>
        <begin position="26"/>
        <end position="55"/>
    </location>
</feature>
<reference evidence="3 4" key="1">
    <citation type="submission" date="2023-03" db="EMBL/GenBank/DDBJ databases">
        <title>YIM 133296 draft genome.</title>
        <authorList>
            <person name="Xiong L."/>
        </authorList>
    </citation>
    <scope>NUCLEOTIDE SEQUENCE [LARGE SCALE GENOMIC DNA]</scope>
    <source>
        <strain evidence="3 4">YIM 133296</strain>
    </source>
</reference>
<dbReference type="InterPro" id="IPR006311">
    <property type="entry name" value="TAT_signal"/>
</dbReference>
<dbReference type="InterPro" id="IPR052740">
    <property type="entry name" value="CE4"/>
</dbReference>
<keyword evidence="2" id="KW-0732">Signal</keyword>
<comment type="caution">
    <text evidence="3">The sequence shown here is derived from an EMBL/GenBank/DDBJ whole genome shotgun (WGS) entry which is preliminary data.</text>
</comment>
<dbReference type="Proteomes" id="UP001528912">
    <property type="component" value="Unassembled WGS sequence"/>
</dbReference>
<name>A0ABT6CEA3_9MICO</name>
<evidence type="ECO:0000256" key="1">
    <source>
        <dbReference type="SAM" id="MobiDB-lite"/>
    </source>
</evidence>
<feature type="region of interest" description="Disordered" evidence="1">
    <location>
        <begin position="26"/>
        <end position="85"/>
    </location>
</feature>
<dbReference type="InterPro" id="IPR011330">
    <property type="entry name" value="Glyco_hydro/deAcase_b/a-brl"/>
</dbReference>
<accession>A0ABT6CEA3</accession>
<dbReference type="SUPFAM" id="SSF88713">
    <property type="entry name" value="Glycoside hydrolase/deacetylase"/>
    <property type="match status" value="1"/>
</dbReference>
<dbReference type="RefSeq" id="WP_277192929.1">
    <property type="nucleotide sequence ID" value="NZ_JAROAV010000037.1"/>
</dbReference>
<feature type="chain" id="PRO_5046548135" description="Lipoprotein" evidence="2">
    <location>
        <begin position="23"/>
        <end position="409"/>
    </location>
</feature>
<dbReference type="Gene3D" id="3.20.20.370">
    <property type="entry name" value="Glycoside hydrolase/deacetylase"/>
    <property type="match status" value="1"/>
</dbReference>
<evidence type="ECO:0000313" key="3">
    <source>
        <dbReference type="EMBL" id="MDF8265616.1"/>
    </source>
</evidence>
<dbReference type="PANTHER" id="PTHR45985">
    <property type="match status" value="1"/>
</dbReference>
<evidence type="ECO:0000313" key="4">
    <source>
        <dbReference type="Proteomes" id="UP001528912"/>
    </source>
</evidence>
<keyword evidence="4" id="KW-1185">Reference proteome</keyword>
<sequence length="409" mass="44521">MTQISRRAALAAAAVGTGGALAACAPRERAAGPAASSSKRPSTATTGATPSSTPAVRLIGDGSMSDTGPQPHQPPRPHALRPGERPPQFVVISWDGGGQTGARLNSYFQDVARRYHASMTYFLSAIYFLPRARKDLYHPPRHRVGASDIGYFPDEYVHATIEQTGKAWLAGHEIATHFNGHFCGPTGVSQWSPQDWKSEIDQVHRFVAQWRTNTGFTDLPALPFDYTTELVGGRAPCLEGADNLRLAAAELGWRYDSSATRTATWPTRTAGPWDLSMQPIPLPGTRNGVIAMDYNLMANQSGSPNGDPAMRATWKRQAVEAYAAGFLRAYDGNRAPLVIGNHFERWNGGIYMEAVEAAMAAMAQQPDTRFVSFRQLCDWLDVQSPAVLQRLQVLQGAPAGGWDEYLQLV</sequence>
<gene>
    <name evidence="3" type="ORF">P4R38_15310</name>
</gene>
<protein>
    <recommendedName>
        <fullName evidence="5">Lipoprotein</fullName>
    </recommendedName>
</protein>
<dbReference type="PANTHER" id="PTHR45985:SF3">
    <property type="entry name" value="CHITIN DEACETYLASE-LIKE 4"/>
    <property type="match status" value="1"/>
</dbReference>
<dbReference type="PROSITE" id="PS51257">
    <property type="entry name" value="PROKAR_LIPOPROTEIN"/>
    <property type="match status" value="1"/>
</dbReference>